<dbReference type="InterPro" id="IPR023210">
    <property type="entry name" value="NADP_OxRdtase_dom"/>
</dbReference>
<reference evidence="3" key="1">
    <citation type="submission" date="2024-03" db="EMBL/GenBank/DDBJ databases">
        <authorList>
            <consortium name="ELIXIR-Norway"/>
            <consortium name="Elixir Norway"/>
        </authorList>
    </citation>
    <scope>NUCLEOTIDE SEQUENCE</scope>
</reference>
<dbReference type="PANTHER" id="PTHR43147:SF2">
    <property type="entry name" value="NADP-DEPENDENT OXIDOREDUCTASE DOMAIN-CONTAINING PROTEIN"/>
    <property type="match status" value="1"/>
</dbReference>
<evidence type="ECO:0000256" key="1">
    <source>
        <dbReference type="SAM" id="MobiDB-lite"/>
    </source>
</evidence>
<organism evidence="3 4">
    <name type="scientific">Sphagnum jensenii</name>
    <dbReference type="NCBI Taxonomy" id="128206"/>
    <lineage>
        <taxon>Eukaryota</taxon>
        <taxon>Viridiplantae</taxon>
        <taxon>Streptophyta</taxon>
        <taxon>Embryophyta</taxon>
        <taxon>Bryophyta</taxon>
        <taxon>Sphagnophytina</taxon>
        <taxon>Sphagnopsida</taxon>
        <taxon>Sphagnales</taxon>
        <taxon>Sphagnaceae</taxon>
        <taxon>Sphagnum</taxon>
    </lineage>
</organism>
<dbReference type="CDD" id="cd19101">
    <property type="entry name" value="AKR_unchar"/>
    <property type="match status" value="1"/>
</dbReference>
<dbReference type="SUPFAM" id="SSF51430">
    <property type="entry name" value="NAD(P)-linked oxidoreductase"/>
    <property type="match status" value="1"/>
</dbReference>
<proteinExistence type="predicted"/>
<accession>A0ABP1BY18</accession>
<evidence type="ECO:0000313" key="3">
    <source>
        <dbReference type="EMBL" id="CAK9881372.1"/>
    </source>
</evidence>
<dbReference type="EMBL" id="OZ023709">
    <property type="protein sequence ID" value="CAK9881372.1"/>
    <property type="molecule type" value="Genomic_DNA"/>
</dbReference>
<evidence type="ECO:0000259" key="2">
    <source>
        <dbReference type="Pfam" id="PF00248"/>
    </source>
</evidence>
<feature type="region of interest" description="Disordered" evidence="1">
    <location>
        <begin position="22"/>
        <end position="42"/>
    </location>
</feature>
<dbReference type="Proteomes" id="UP001497522">
    <property type="component" value="Chromosome 8"/>
</dbReference>
<sequence length="423" mass="46713">MAVITSPVAISTAKSCISTAASRGGSSLYSSSSSRSRSTPRLPITTSRIQGICTTSTRVAVVRSEAAAEVAGTQPAAIDDREQHEAVVQNGSDRLQICRVVNGMWQTSGGWGKIERDQAVDAMLRHVDAGFTTFDMADHYGPAEDLYGIFINKIRKQRGDEAASHVRGLTKWVPPPVKMTRAYVESNIDRSRKRMDVKALDMLQFHWWDYSDPGYLDALKHMTDLKEEGKIKTLALTNFDTKRLQIILEKGIPIVSNQVQHSVVDMRPQKQMAELCQLTGVKLITYGTVMGGLLSEKFLDANISIPFAGPALDTPSLQKYKRMVDAWGGWSLFQELLHTLKKVASKHGTSIATVAVRYILDQPSVASSMIGVRLGISEHLKDSQAIFKLRLDEDDLERISSITSKGRDLLTVIGDCGDEYRRA</sequence>
<dbReference type="InterPro" id="IPR036812">
    <property type="entry name" value="NAD(P)_OxRdtase_dom_sf"/>
</dbReference>
<keyword evidence="4" id="KW-1185">Reference proteome</keyword>
<dbReference type="PRINTS" id="PR00069">
    <property type="entry name" value="ALDKETRDTASE"/>
</dbReference>
<dbReference type="InterPro" id="IPR020471">
    <property type="entry name" value="AKR"/>
</dbReference>
<dbReference type="Gene3D" id="3.20.20.100">
    <property type="entry name" value="NADP-dependent oxidoreductase domain"/>
    <property type="match status" value="1"/>
</dbReference>
<protein>
    <recommendedName>
        <fullName evidence="2">NADP-dependent oxidoreductase domain-containing protein</fullName>
    </recommendedName>
</protein>
<dbReference type="PANTHER" id="PTHR43147">
    <property type="entry name" value="PROTEIN TAS"/>
    <property type="match status" value="1"/>
</dbReference>
<name>A0ABP1BY18_9BRYO</name>
<gene>
    <name evidence="3" type="ORF">CSSPJE1EN2_LOCUS22728</name>
</gene>
<feature type="domain" description="NADP-dependent oxidoreductase" evidence="2">
    <location>
        <begin position="100"/>
        <end position="402"/>
    </location>
</feature>
<dbReference type="Pfam" id="PF00248">
    <property type="entry name" value="Aldo_ket_red"/>
    <property type="match status" value="1"/>
</dbReference>
<evidence type="ECO:0000313" key="4">
    <source>
        <dbReference type="Proteomes" id="UP001497522"/>
    </source>
</evidence>